<gene>
    <name evidence="1" type="ORF">COY29_01925</name>
</gene>
<protein>
    <submittedName>
        <fullName evidence="1">Uncharacterized protein</fullName>
    </submittedName>
</protein>
<accession>A0A2M7TNA5</accession>
<dbReference type="Proteomes" id="UP000229753">
    <property type="component" value="Unassembled WGS sequence"/>
</dbReference>
<dbReference type="EMBL" id="PFNO01000059">
    <property type="protein sequence ID" value="PIZ49416.1"/>
    <property type="molecule type" value="Genomic_DNA"/>
</dbReference>
<evidence type="ECO:0000313" key="1">
    <source>
        <dbReference type="EMBL" id="PIZ49416.1"/>
    </source>
</evidence>
<evidence type="ECO:0000313" key="2">
    <source>
        <dbReference type="Proteomes" id="UP000229753"/>
    </source>
</evidence>
<sequence>PEYIDGEIVRIRSFPDRAIARVQKEISLKYFLESKRKLLTMREMLLGEKIVDIAVDKKLAKRIWGFERPPEVYKHLSQMTTELDISCNRYEDNEATGQRTMWVKINGEEIITKTEPFEHYNLWGVINDKLEEKSSDKRFVFFEGIYDSLGMNAYGIMLINKAALKLEDNPFIPFYYENNLQLLYKQPVSQKERDEFDRIMDGESASNITDSILKELSNPYQSAAL</sequence>
<comment type="caution">
    <text evidence="1">The sequence shown here is derived from an EMBL/GenBank/DDBJ whole genome shotgun (WGS) entry which is preliminary data.</text>
</comment>
<name>A0A2M7TNA5_9BACT</name>
<organism evidence="1 2">
    <name type="scientific">Candidatus Woesebacteria bacterium CG_4_10_14_0_2_um_filter_39_14</name>
    <dbReference type="NCBI Taxonomy" id="1975054"/>
    <lineage>
        <taxon>Bacteria</taxon>
        <taxon>Candidatus Woeseibacteriota</taxon>
    </lineage>
</organism>
<reference evidence="2" key="1">
    <citation type="submission" date="2017-09" db="EMBL/GenBank/DDBJ databases">
        <title>Depth-based differentiation of microbial function through sediment-hosted aquifers and enrichment of novel symbionts in the deep terrestrial subsurface.</title>
        <authorList>
            <person name="Probst A.J."/>
            <person name="Ladd B."/>
            <person name="Jarett J.K."/>
            <person name="Geller-Mcgrath D.E."/>
            <person name="Sieber C.M.K."/>
            <person name="Emerson J.B."/>
            <person name="Anantharaman K."/>
            <person name="Thomas B.C."/>
            <person name="Malmstrom R."/>
            <person name="Stieglmeier M."/>
            <person name="Klingl A."/>
            <person name="Woyke T."/>
            <person name="Ryan C.M."/>
            <person name="Banfield J.F."/>
        </authorList>
    </citation>
    <scope>NUCLEOTIDE SEQUENCE [LARGE SCALE GENOMIC DNA]</scope>
</reference>
<dbReference type="AlphaFoldDB" id="A0A2M7TNA5"/>
<feature type="non-terminal residue" evidence="1">
    <location>
        <position position="1"/>
    </location>
</feature>
<proteinExistence type="predicted"/>